<reference evidence="2" key="2">
    <citation type="submission" date="2021-04" db="EMBL/GenBank/DDBJ databases">
        <authorList>
            <person name="Podell S."/>
        </authorList>
    </citation>
    <scope>NUCLEOTIDE SEQUENCE</scope>
    <source>
        <strain evidence="2">Hildebrandi</strain>
    </source>
</reference>
<comment type="caution">
    <text evidence="2">The sequence shown here is derived from an EMBL/GenBank/DDBJ whole genome shotgun (WGS) entry which is preliminary data.</text>
</comment>
<dbReference type="AlphaFoldDB" id="A0A9K3PXI9"/>
<organism evidence="2 3">
    <name type="scientific">Nitzschia inconspicua</name>
    <dbReference type="NCBI Taxonomy" id="303405"/>
    <lineage>
        <taxon>Eukaryota</taxon>
        <taxon>Sar</taxon>
        <taxon>Stramenopiles</taxon>
        <taxon>Ochrophyta</taxon>
        <taxon>Bacillariophyta</taxon>
        <taxon>Bacillariophyceae</taxon>
        <taxon>Bacillariophycidae</taxon>
        <taxon>Bacillariales</taxon>
        <taxon>Bacillariaceae</taxon>
        <taxon>Nitzschia</taxon>
    </lineage>
</organism>
<feature type="compositionally biased region" description="Polar residues" evidence="1">
    <location>
        <begin position="55"/>
        <end position="67"/>
    </location>
</feature>
<feature type="region of interest" description="Disordered" evidence="1">
    <location>
        <begin position="11"/>
        <end position="67"/>
    </location>
</feature>
<dbReference type="Proteomes" id="UP000693970">
    <property type="component" value="Unassembled WGS sequence"/>
</dbReference>
<evidence type="ECO:0000313" key="3">
    <source>
        <dbReference type="Proteomes" id="UP000693970"/>
    </source>
</evidence>
<proteinExistence type="predicted"/>
<evidence type="ECO:0000313" key="2">
    <source>
        <dbReference type="EMBL" id="KAG7360749.1"/>
    </source>
</evidence>
<accession>A0A9K3PXI9</accession>
<protein>
    <submittedName>
        <fullName evidence="2">Uncharacterized protein</fullName>
    </submittedName>
</protein>
<dbReference type="EMBL" id="JAGRRH010000013">
    <property type="protein sequence ID" value="KAG7360749.1"/>
    <property type="molecule type" value="Genomic_DNA"/>
</dbReference>
<name>A0A9K3PXI9_9STRA</name>
<sequence>MGINLLGLRHSPKIADGSGGEGGTLFESRTEEALPPDPVESPKGEEPPGLDIGLNATSSAPQDFESTSVPVGDPLQYLGKSLSPDCPCHNFCGDTYLGCCAYISDCPLTCEALPGQTLVAGCVAYASPPSSEPSFLTDSQAPSDEVIPDAAPSVSAVSQLFPSSECLLLVTSNENECEGLLRKAGPREDGCTCRNFCNGQEMACCELGASCPPLQCIGDFVAGCIEQNEEISISSQPSPAPTSEPHCHVEVNTQQCAKHTLTQTPDTSCDCYKYCDRGMSDALRLTFLNVNPFFVKGILLRLEMGPRFLVSVNTGECGPLMDAILDDLRDSQCSCFDFLR</sequence>
<evidence type="ECO:0000256" key="1">
    <source>
        <dbReference type="SAM" id="MobiDB-lite"/>
    </source>
</evidence>
<gene>
    <name evidence="2" type="ORF">IV203_035848</name>
</gene>
<reference evidence="2" key="1">
    <citation type="journal article" date="2021" name="Sci. Rep.">
        <title>Diploid genomic architecture of Nitzschia inconspicua, an elite biomass production diatom.</title>
        <authorList>
            <person name="Oliver A."/>
            <person name="Podell S."/>
            <person name="Pinowska A."/>
            <person name="Traller J.C."/>
            <person name="Smith S.R."/>
            <person name="McClure R."/>
            <person name="Beliaev A."/>
            <person name="Bohutskyi P."/>
            <person name="Hill E.A."/>
            <person name="Rabines A."/>
            <person name="Zheng H."/>
            <person name="Allen L.Z."/>
            <person name="Kuo A."/>
            <person name="Grigoriev I.V."/>
            <person name="Allen A.E."/>
            <person name="Hazlebeck D."/>
            <person name="Allen E.E."/>
        </authorList>
    </citation>
    <scope>NUCLEOTIDE SEQUENCE</scope>
    <source>
        <strain evidence="2">Hildebrandi</strain>
    </source>
</reference>
<keyword evidence="3" id="KW-1185">Reference proteome</keyword>